<proteinExistence type="predicted"/>
<evidence type="ECO:0000313" key="1">
    <source>
        <dbReference type="EMBL" id="MFC4355995.1"/>
    </source>
</evidence>
<accession>A0ABV8UYE1</accession>
<organism evidence="1 2">
    <name type="scientific">Chryseomicrobium palamuruense</name>
    <dbReference type="NCBI Taxonomy" id="682973"/>
    <lineage>
        <taxon>Bacteria</taxon>
        <taxon>Bacillati</taxon>
        <taxon>Bacillota</taxon>
        <taxon>Bacilli</taxon>
        <taxon>Bacillales</taxon>
        <taxon>Caryophanaceae</taxon>
        <taxon>Chryseomicrobium</taxon>
    </lineage>
</organism>
<reference evidence="2" key="1">
    <citation type="journal article" date="2019" name="Int. J. Syst. Evol. Microbiol.">
        <title>The Global Catalogue of Microorganisms (GCM) 10K type strain sequencing project: providing services to taxonomists for standard genome sequencing and annotation.</title>
        <authorList>
            <consortium name="The Broad Institute Genomics Platform"/>
            <consortium name="The Broad Institute Genome Sequencing Center for Infectious Disease"/>
            <person name="Wu L."/>
            <person name="Ma J."/>
        </authorList>
    </citation>
    <scope>NUCLEOTIDE SEQUENCE [LARGE SCALE GENOMIC DNA]</scope>
    <source>
        <strain evidence="2">CCUG 50353</strain>
    </source>
</reference>
<dbReference type="Proteomes" id="UP001595733">
    <property type="component" value="Unassembled WGS sequence"/>
</dbReference>
<keyword evidence="2" id="KW-1185">Reference proteome</keyword>
<gene>
    <name evidence="1" type="ORF">ACFO0S_13115</name>
</gene>
<dbReference type="RefSeq" id="WP_378142554.1">
    <property type="nucleotide sequence ID" value="NZ_JBHSEF010000026.1"/>
</dbReference>
<dbReference type="EMBL" id="JBHSEF010000026">
    <property type="protein sequence ID" value="MFC4355995.1"/>
    <property type="molecule type" value="Genomic_DNA"/>
</dbReference>
<comment type="caution">
    <text evidence="1">The sequence shown here is derived from an EMBL/GenBank/DDBJ whole genome shotgun (WGS) entry which is preliminary data.</text>
</comment>
<protein>
    <recommendedName>
        <fullName evidence="3">Bacterial transcription activator effector binding domain-containing protein</fullName>
    </recommendedName>
</protein>
<evidence type="ECO:0000313" key="2">
    <source>
        <dbReference type="Proteomes" id="UP001595733"/>
    </source>
</evidence>
<sequence length="193" mass="22199">MKKTWTEQQSFALEPALGAFHGVEEFNIQPLFTWKQVDGQWELKGLYKLMVRAEIQDEREENGDFDASVTQIDDVDRENTTAYFEYALPFHVYVDIDKVANNSQPSFELISHDADYDSGCIHCSWQASVAYEEAEAAVESTSAYYEIEDAIEAWQESTIEVPEVEAVHPDQLPKWKDTYTTIRIPLKSHHGRT</sequence>
<name>A0ABV8UYE1_9BACL</name>
<evidence type="ECO:0008006" key="3">
    <source>
        <dbReference type="Google" id="ProtNLM"/>
    </source>
</evidence>